<dbReference type="WBParaSite" id="ES5_v2.g19607.t1">
    <property type="protein sequence ID" value="ES5_v2.g19607.t1"/>
    <property type="gene ID" value="ES5_v2.g19607"/>
</dbReference>
<evidence type="ECO:0000313" key="1">
    <source>
        <dbReference type="Proteomes" id="UP000887579"/>
    </source>
</evidence>
<dbReference type="Proteomes" id="UP000887579">
    <property type="component" value="Unplaced"/>
</dbReference>
<organism evidence="1 2">
    <name type="scientific">Panagrolaimus sp. ES5</name>
    <dbReference type="NCBI Taxonomy" id="591445"/>
    <lineage>
        <taxon>Eukaryota</taxon>
        <taxon>Metazoa</taxon>
        <taxon>Ecdysozoa</taxon>
        <taxon>Nematoda</taxon>
        <taxon>Chromadorea</taxon>
        <taxon>Rhabditida</taxon>
        <taxon>Tylenchina</taxon>
        <taxon>Panagrolaimomorpha</taxon>
        <taxon>Panagrolaimoidea</taxon>
        <taxon>Panagrolaimidae</taxon>
        <taxon>Panagrolaimus</taxon>
    </lineage>
</organism>
<reference evidence="2" key="1">
    <citation type="submission" date="2022-11" db="UniProtKB">
        <authorList>
            <consortium name="WormBaseParasite"/>
        </authorList>
    </citation>
    <scope>IDENTIFICATION</scope>
</reference>
<evidence type="ECO:0000313" key="2">
    <source>
        <dbReference type="WBParaSite" id="ES5_v2.g19607.t1"/>
    </source>
</evidence>
<proteinExistence type="predicted"/>
<accession>A0AC34FQ57</accession>
<name>A0AC34FQ57_9BILA</name>
<sequence length="140" mass="15359">MAGDKSNNKKTVAPTKVTKVKEQDKRKYRNDDTKCSVDVGAKNRGATGDEGLIKKGPAKAATFQSGKNKTSAKSFSDVPKDPRARACAHWMEEAIQLTLKGIRKEFVANVKGYIPNGKNEACVENPSMNRYDDVICLDHS</sequence>
<protein>
    <submittedName>
        <fullName evidence="2">Uncharacterized protein</fullName>
    </submittedName>
</protein>